<gene>
    <name evidence="2" type="ORF">GKE90_18670</name>
    <name evidence="1" type="ORF">GKE97_06850</name>
</gene>
<evidence type="ECO:0000313" key="3">
    <source>
        <dbReference type="Proteomes" id="UP000429811"/>
    </source>
</evidence>
<dbReference type="RefSeq" id="WP_021633320.1">
    <property type="nucleotide sequence ID" value="NZ_JANGEH010000070.1"/>
</dbReference>
<sequence length="116" mass="12654">MKEVLTMLEYRLEPEGGLLVCALGTLEVGGGQIVECSLCLSDILPERRVALAVELLEGEQLRGTRLYTVPPHHEDGPADVRIEGIRFYLPGGAGPEGLTLRSDAHYIDRGDRCVLP</sequence>
<evidence type="ECO:0000313" key="2">
    <source>
        <dbReference type="EMBL" id="MSB50688.1"/>
    </source>
</evidence>
<dbReference type="EMBL" id="WKPR01000005">
    <property type="protein sequence ID" value="MSB19234.1"/>
    <property type="molecule type" value="Genomic_DNA"/>
</dbReference>
<protein>
    <submittedName>
        <fullName evidence="1">Uncharacterized protein</fullName>
    </submittedName>
</protein>
<reference evidence="3 4" key="1">
    <citation type="journal article" date="2019" name="Nat. Med.">
        <title>A library of human gut bacterial isolates paired with longitudinal multiomics data enables mechanistic microbiome research.</title>
        <authorList>
            <person name="Poyet M."/>
            <person name="Groussin M."/>
            <person name="Gibbons S.M."/>
            <person name="Avila-Pacheco J."/>
            <person name="Jiang X."/>
            <person name="Kearney S.M."/>
            <person name="Perrotta A.R."/>
            <person name="Berdy B."/>
            <person name="Zhao S."/>
            <person name="Lieberman T.D."/>
            <person name="Swanson P.K."/>
            <person name="Smith M."/>
            <person name="Roesemann S."/>
            <person name="Alexander J.E."/>
            <person name="Rich S.A."/>
            <person name="Livny J."/>
            <person name="Vlamakis H."/>
            <person name="Clish C."/>
            <person name="Bullock K."/>
            <person name="Deik A."/>
            <person name="Scott J."/>
            <person name="Pierce K.A."/>
            <person name="Xavier R.J."/>
            <person name="Alm E.J."/>
        </authorList>
    </citation>
    <scope>NUCLEOTIDE SEQUENCE [LARGE SCALE GENOMIC DNA]</scope>
    <source>
        <strain evidence="1 4">BIOML-A2</strain>
        <strain evidence="2 3">BIOML-A5</strain>
    </source>
</reference>
<name>A0A1Y4FDU2_FLAPL</name>
<dbReference type="Proteomes" id="UP000429811">
    <property type="component" value="Unassembled WGS sequence"/>
</dbReference>
<evidence type="ECO:0000313" key="1">
    <source>
        <dbReference type="EMBL" id="MSB19234.1"/>
    </source>
</evidence>
<proteinExistence type="predicted"/>
<dbReference type="AlphaFoldDB" id="A0A1Y4FDU2"/>
<evidence type="ECO:0000313" key="4">
    <source>
        <dbReference type="Proteomes" id="UP000434475"/>
    </source>
</evidence>
<dbReference type="Proteomes" id="UP000434475">
    <property type="component" value="Unassembled WGS sequence"/>
</dbReference>
<comment type="caution">
    <text evidence="1">The sequence shown here is derived from an EMBL/GenBank/DDBJ whole genome shotgun (WGS) entry which is preliminary data.</text>
</comment>
<accession>A0A1Y4FDU2</accession>
<dbReference type="EMBL" id="WKPO01000040">
    <property type="protein sequence ID" value="MSB50688.1"/>
    <property type="molecule type" value="Genomic_DNA"/>
</dbReference>
<organism evidence="1 4">
    <name type="scientific">Flavonifractor plautii</name>
    <name type="common">Fusobacterium plautii</name>
    <dbReference type="NCBI Taxonomy" id="292800"/>
    <lineage>
        <taxon>Bacteria</taxon>
        <taxon>Bacillati</taxon>
        <taxon>Bacillota</taxon>
        <taxon>Clostridia</taxon>
        <taxon>Eubacteriales</taxon>
        <taxon>Oscillospiraceae</taxon>
        <taxon>Flavonifractor</taxon>
    </lineage>
</organism>